<feature type="compositionally biased region" description="Acidic residues" evidence="7">
    <location>
        <begin position="463"/>
        <end position="473"/>
    </location>
</feature>
<keyword evidence="5" id="KW-0408">Iron</keyword>
<dbReference type="AlphaFoldDB" id="A0AAU9EYB5"/>
<feature type="region of interest" description="Disordered" evidence="7">
    <location>
        <begin position="444"/>
        <end position="479"/>
    </location>
</feature>
<dbReference type="InterPro" id="IPR004017">
    <property type="entry name" value="Cys_rich_dom"/>
</dbReference>
<organism evidence="10 11">
    <name type="scientific">Desulfoferula mesophila</name>
    <dbReference type="NCBI Taxonomy" id="3058419"/>
    <lineage>
        <taxon>Bacteria</taxon>
        <taxon>Pseudomonadati</taxon>
        <taxon>Thermodesulfobacteriota</taxon>
        <taxon>Desulfarculia</taxon>
        <taxon>Desulfarculales</taxon>
        <taxon>Desulfarculaceae</taxon>
        <taxon>Desulfoferula</taxon>
    </lineage>
</organism>
<dbReference type="KEGG" id="dmp:FAK_35610"/>
<evidence type="ECO:0000256" key="7">
    <source>
        <dbReference type="SAM" id="MobiDB-lite"/>
    </source>
</evidence>
<evidence type="ECO:0000256" key="4">
    <source>
        <dbReference type="ARBA" id="ARBA00022982"/>
    </source>
</evidence>
<proteinExistence type="predicted"/>
<dbReference type="Pfam" id="PF02754">
    <property type="entry name" value="CCG"/>
    <property type="match status" value="1"/>
</dbReference>
<evidence type="ECO:0000256" key="1">
    <source>
        <dbReference type="ARBA" id="ARBA00022448"/>
    </source>
</evidence>
<dbReference type="EMBL" id="AP028679">
    <property type="protein sequence ID" value="BEQ16495.1"/>
    <property type="molecule type" value="Genomic_DNA"/>
</dbReference>
<keyword evidence="3" id="KW-0479">Metal-binding</keyword>
<dbReference type="PANTHER" id="PTHR43551">
    <property type="entry name" value="FUMARATE REDUCTASE IRON-SULFUR SUBUNIT"/>
    <property type="match status" value="1"/>
</dbReference>
<keyword evidence="4" id="KW-0249">Electron transport</keyword>
<dbReference type="InterPro" id="IPR017900">
    <property type="entry name" value="4Fe4S_Fe_S_CS"/>
</dbReference>
<keyword evidence="2" id="KW-0004">4Fe-4S</keyword>
<evidence type="ECO:0000256" key="6">
    <source>
        <dbReference type="ARBA" id="ARBA00023014"/>
    </source>
</evidence>
<evidence type="ECO:0000256" key="5">
    <source>
        <dbReference type="ARBA" id="ARBA00023004"/>
    </source>
</evidence>
<evidence type="ECO:0000313" key="10">
    <source>
        <dbReference type="EMBL" id="BEQ16495.1"/>
    </source>
</evidence>
<feature type="domain" description="4Fe-4S ferredoxin-type" evidence="9">
    <location>
        <begin position="49"/>
        <end position="124"/>
    </location>
</feature>
<evidence type="ECO:0000259" key="9">
    <source>
        <dbReference type="Pfam" id="PF13183"/>
    </source>
</evidence>
<gene>
    <name evidence="10" type="ORF">FAK_35610</name>
</gene>
<feature type="region of interest" description="Disordered" evidence="7">
    <location>
        <begin position="1"/>
        <end position="26"/>
    </location>
</feature>
<evidence type="ECO:0000313" key="11">
    <source>
        <dbReference type="Proteomes" id="UP001366166"/>
    </source>
</evidence>
<feature type="domain" description="Cysteine-rich" evidence="8">
    <location>
        <begin position="325"/>
        <end position="414"/>
    </location>
</feature>
<dbReference type="GO" id="GO:0046872">
    <property type="term" value="F:metal ion binding"/>
    <property type="evidence" value="ECO:0007669"/>
    <property type="project" value="UniProtKB-KW"/>
</dbReference>
<dbReference type="Proteomes" id="UP001366166">
    <property type="component" value="Chromosome"/>
</dbReference>
<evidence type="ECO:0000256" key="2">
    <source>
        <dbReference type="ARBA" id="ARBA00022485"/>
    </source>
</evidence>
<dbReference type="InterPro" id="IPR017896">
    <property type="entry name" value="4Fe4S_Fe-S-bd"/>
</dbReference>
<sequence>MTAEAPTAAEKPKESPPAAPQSEAPKPVNVGKIKSILAANQGARMRMWLSICSRCGLCAESCFFYLAHDNDPKLSPAYKAINTIGKMYRAKGEVSREFLEKCQEVVWGQCTACRRCSMYCPFGIDIATMIATARAVCYSQGVVPEGLARTTENIRTSGNQMAMANEDWVETCDWMAEEYGEEVYGLEIPVDKQGAEYMYTVNPREPMYYPQDVGMAAEIFHVAGLDWTVPSTGWDSTNLAMFAGDRAVATIPVKAMYDKALELGVKNIVITECGHAFRSAKFEGPYWVGIPGGKPPVPVIHSVELFRDIMREGKIKLKHKFKPKVTYQDPCNVSRNGGLWDVGRELVNMLCEDFVDMTPNREHNHCCGGGGGFIPMGPPYKKLRMASGKIKAEQIRATGATHVIVPCHNCFDQINDLNKQYELGVKVVSFKEIITELMVIPESMIPPEEDEDEAAEVQAEAEREVEEGAEQEAGEVQGS</sequence>
<keyword evidence="11" id="KW-1185">Reference proteome</keyword>
<dbReference type="Gene3D" id="1.10.1060.10">
    <property type="entry name" value="Alpha-helical ferredoxin"/>
    <property type="match status" value="1"/>
</dbReference>
<evidence type="ECO:0000256" key="3">
    <source>
        <dbReference type="ARBA" id="ARBA00022723"/>
    </source>
</evidence>
<dbReference type="Pfam" id="PF13183">
    <property type="entry name" value="Fer4_8"/>
    <property type="match status" value="1"/>
</dbReference>
<keyword evidence="6" id="KW-0411">Iron-sulfur</keyword>
<dbReference type="PANTHER" id="PTHR43551:SF1">
    <property type="entry name" value="HETERODISULFIDE REDUCTASE"/>
    <property type="match status" value="1"/>
</dbReference>
<evidence type="ECO:0008006" key="12">
    <source>
        <dbReference type="Google" id="ProtNLM"/>
    </source>
</evidence>
<reference evidence="11" key="1">
    <citation type="journal article" date="2023" name="Arch. Microbiol.">
        <title>Desulfoferula mesophilus gen. nov. sp. nov., a mesophilic sulfate-reducing bacterium isolated from a brackish lake sediment.</title>
        <authorList>
            <person name="Watanabe T."/>
            <person name="Yabe T."/>
            <person name="Tsuji J.M."/>
            <person name="Fukui M."/>
        </authorList>
    </citation>
    <scope>NUCLEOTIDE SEQUENCE [LARGE SCALE GENOMIC DNA]</scope>
    <source>
        <strain evidence="11">12FAK</strain>
    </source>
</reference>
<dbReference type="GO" id="GO:0051539">
    <property type="term" value="F:4 iron, 4 sulfur cluster binding"/>
    <property type="evidence" value="ECO:0007669"/>
    <property type="project" value="UniProtKB-KW"/>
</dbReference>
<accession>A0AAU9EYB5</accession>
<dbReference type="GO" id="GO:0016491">
    <property type="term" value="F:oxidoreductase activity"/>
    <property type="evidence" value="ECO:0007669"/>
    <property type="project" value="UniProtKB-ARBA"/>
</dbReference>
<dbReference type="SUPFAM" id="SSF46548">
    <property type="entry name" value="alpha-helical ferredoxin"/>
    <property type="match status" value="1"/>
</dbReference>
<keyword evidence="1" id="KW-0813">Transport</keyword>
<protein>
    <recommendedName>
        <fullName evidence="12">Fe-S oxidoreductase</fullName>
    </recommendedName>
</protein>
<name>A0AAU9EYB5_9BACT</name>
<evidence type="ECO:0000259" key="8">
    <source>
        <dbReference type="Pfam" id="PF02754"/>
    </source>
</evidence>
<dbReference type="PROSITE" id="PS00198">
    <property type="entry name" value="4FE4S_FER_1"/>
    <property type="match status" value="1"/>
</dbReference>
<dbReference type="InterPro" id="IPR009051">
    <property type="entry name" value="Helical_ferredxn"/>
</dbReference>